<comment type="catalytic activity">
    <reaction evidence="9">
        <text>sn-glycerol 3-phosphate + NADP(+) = dihydroxyacetone phosphate + NADPH + H(+)</text>
        <dbReference type="Rhea" id="RHEA:11096"/>
        <dbReference type="ChEBI" id="CHEBI:15378"/>
        <dbReference type="ChEBI" id="CHEBI:57597"/>
        <dbReference type="ChEBI" id="CHEBI:57642"/>
        <dbReference type="ChEBI" id="CHEBI:57783"/>
        <dbReference type="ChEBI" id="CHEBI:58349"/>
        <dbReference type="EC" id="1.1.1.94"/>
    </reaction>
    <physiologicalReaction direction="right-to-left" evidence="9">
        <dbReference type="Rhea" id="RHEA:11098"/>
    </physiologicalReaction>
</comment>
<feature type="binding site" evidence="13">
    <location>
        <position position="258"/>
    </location>
    <ligand>
        <name>sn-glycerol 3-phosphate</name>
        <dbReference type="ChEBI" id="CHEBI:57597"/>
    </ligand>
</feature>
<dbReference type="PIRSF" id="PIRSF000114">
    <property type="entry name" value="Glycerol-3-P_dh"/>
    <property type="match status" value="1"/>
</dbReference>
<comment type="pathway">
    <text evidence="13">Membrane lipid metabolism; glycerophospholipid metabolism.</text>
</comment>
<comment type="catalytic activity">
    <reaction evidence="13">
        <text>sn-glycerol 3-phosphate + NAD(+) = dihydroxyacetone phosphate + NADH + H(+)</text>
        <dbReference type="Rhea" id="RHEA:11092"/>
        <dbReference type="ChEBI" id="CHEBI:15378"/>
        <dbReference type="ChEBI" id="CHEBI:57540"/>
        <dbReference type="ChEBI" id="CHEBI:57597"/>
        <dbReference type="ChEBI" id="CHEBI:57642"/>
        <dbReference type="ChEBI" id="CHEBI:57945"/>
        <dbReference type="EC" id="1.1.1.94"/>
    </reaction>
</comment>
<comment type="similarity">
    <text evidence="1 13 17">Belongs to the NAD-dependent glycerol-3-phosphate dehydrogenase family.</text>
</comment>
<feature type="binding site" evidence="16">
    <location>
        <position position="258"/>
    </location>
    <ligand>
        <name>NAD(+)</name>
        <dbReference type="ChEBI" id="CHEBI:57540"/>
    </ligand>
</feature>
<keyword evidence="8 13" id="KW-1208">Phospholipid metabolism</keyword>
<dbReference type="GO" id="GO:0006650">
    <property type="term" value="P:glycerophospholipid metabolic process"/>
    <property type="evidence" value="ECO:0007669"/>
    <property type="project" value="UniProtKB-UniRule"/>
</dbReference>
<dbReference type="SUPFAM" id="SSF48179">
    <property type="entry name" value="6-phosphogluconate dehydrogenase C-terminal domain-like"/>
    <property type="match status" value="1"/>
</dbReference>
<dbReference type="GO" id="GO:0046167">
    <property type="term" value="P:glycerol-3-phosphate biosynthetic process"/>
    <property type="evidence" value="ECO:0007669"/>
    <property type="project" value="UniProtKB-UniRule"/>
</dbReference>
<evidence type="ECO:0000256" key="15">
    <source>
        <dbReference type="PIRSR" id="PIRSR000114-2"/>
    </source>
</evidence>
<dbReference type="GO" id="GO:0051287">
    <property type="term" value="F:NAD binding"/>
    <property type="evidence" value="ECO:0007669"/>
    <property type="project" value="InterPro"/>
</dbReference>
<evidence type="ECO:0000256" key="12">
    <source>
        <dbReference type="ARBA" id="ARBA00080511"/>
    </source>
</evidence>
<evidence type="ECO:0000256" key="10">
    <source>
        <dbReference type="ARBA" id="ARBA00066687"/>
    </source>
</evidence>
<evidence type="ECO:0000256" key="9">
    <source>
        <dbReference type="ARBA" id="ARBA00052716"/>
    </source>
</evidence>
<protein>
    <recommendedName>
        <fullName evidence="11 13">Glycerol-3-phosphate dehydrogenase [NAD(P)+]</fullName>
        <ecNumber evidence="10 13">1.1.1.94</ecNumber>
    </recommendedName>
    <alternativeName>
        <fullName evidence="13">NAD(P)(+)-dependent glycerol-3-phosphate dehydrogenase</fullName>
    </alternativeName>
    <alternativeName>
        <fullName evidence="12 13">NAD(P)H-dependent dihydroxyacetone-phosphate reductase</fullName>
    </alternativeName>
</protein>
<dbReference type="RefSeq" id="WP_080886232.1">
    <property type="nucleotide sequence ID" value="NZ_LT828648.1"/>
</dbReference>
<feature type="binding site" evidence="13">
    <location>
        <position position="194"/>
    </location>
    <ligand>
        <name>sn-glycerol 3-phosphate</name>
        <dbReference type="ChEBI" id="CHEBI:57597"/>
    </ligand>
</feature>
<dbReference type="EC" id="1.1.1.94" evidence="10 13"/>
<dbReference type="PROSITE" id="PS00957">
    <property type="entry name" value="NAD_G3PDH"/>
    <property type="match status" value="1"/>
</dbReference>
<dbReference type="InterPro" id="IPR036291">
    <property type="entry name" value="NAD(P)-bd_dom_sf"/>
</dbReference>
<feature type="binding site" evidence="13">
    <location>
        <position position="247"/>
    </location>
    <ligand>
        <name>sn-glycerol 3-phosphate</name>
        <dbReference type="ChEBI" id="CHEBI:57597"/>
    </ligand>
</feature>
<feature type="active site" description="Proton acceptor" evidence="13 14">
    <location>
        <position position="194"/>
    </location>
</feature>
<dbReference type="HAMAP" id="MF_00394">
    <property type="entry name" value="NAD_Glyc3P_dehydrog"/>
    <property type="match status" value="1"/>
</dbReference>
<dbReference type="GO" id="GO:0008654">
    <property type="term" value="P:phospholipid biosynthetic process"/>
    <property type="evidence" value="ECO:0007669"/>
    <property type="project" value="UniProtKB-KW"/>
</dbReference>
<keyword evidence="13" id="KW-0963">Cytoplasm</keyword>
<feature type="binding site" evidence="13">
    <location>
        <position position="108"/>
    </location>
    <ligand>
        <name>sn-glycerol 3-phosphate</name>
        <dbReference type="ChEBI" id="CHEBI:57597"/>
    </ligand>
</feature>
<dbReference type="SUPFAM" id="SSF51735">
    <property type="entry name" value="NAD(P)-binding Rossmann-fold domains"/>
    <property type="match status" value="1"/>
</dbReference>
<comment type="caution">
    <text evidence="13">Lacks conserved residue(s) required for the propagation of feature annotation.</text>
</comment>
<evidence type="ECO:0000259" key="19">
    <source>
        <dbReference type="Pfam" id="PF07479"/>
    </source>
</evidence>
<evidence type="ECO:0000256" key="2">
    <source>
        <dbReference type="ARBA" id="ARBA00022516"/>
    </source>
</evidence>
<keyword evidence="6 13" id="KW-0443">Lipid metabolism</keyword>
<evidence type="ECO:0000256" key="3">
    <source>
        <dbReference type="ARBA" id="ARBA00022857"/>
    </source>
</evidence>
<dbReference type="FunFam" id="3.40.50.720:FF:000019">
    <property type="entry name" value="Glycerol-3-phosphate dehydrogenase [NAD(P)+]"/>
    <property type="match status" value="1"/>
</dbReference>
<dbReference type="KEGG" id="nja:NSJP_1574"/>
<dbReference type="InterPro" id="IPR008927">
    <property type="entry name" value="6-PGluconate_DH-like_C_sf"/>
</dbReference>
<dbReference type="STRING" id="1325564.NSJP_1574"/>
<proteinExistence type="inferred from homology"/>
<keyword evidence="4 13" id="KW-0560">Oxidoreductase</keyword>
<dbReference type="GO" id="GO:0141152">
    <property type="term" value="F:glycerol-3-phosphate dehydrogenase (NAD+) activity"/>
    <property type="evidence" value="ECO:0007669"/>
    <property type="project" value="RHEA"/>
</dbReference>
<reference evidence="20 21" key="1">
    <citation type="submission" date="2017-03" db="EMBL/GenBank/DDBJ databases">
        <authorList>
            <person name="Afonso C.L."/>
            <person name="Miller P.J."/>
            <person name="Scott M.A."/>
            <person name="Spackman E."/>
            <person name="Goraichik I."/>
            <person name="Dimitrov K.M."/>
            <person name="Suarez D.L."/>
            <person name="Swayne D.E."/>
        </authorList>
    </citation>
    <scope>NUCLEOTIDE SEQUENCE [LARGE SCALE GENOMIC DNA]</scope>
    <source>
        <strain evidence="20">Genome sequencing of Nitrospira japonica strain NJ11</strain>
    </source>
</reference>
<feature type="binding site" evidence="13">
    <location>
        <position position="108"/>
    </location>
    <ligand>
        <name>NADPH</name>
        <dbReference type="ChEBI" id="CHEBI:57783"/>
    </ligand>
</feature>
<comment type="subcellular location">
    <subcellularLocation>
        <location evidence="13">Cytoplasm</location>
    </subcellularLocation>
</comment>
<dbReference type="NCBIfam" id="NF000940">
    <property type="entry name" value="PRK00094.1-2"/>
    <property type="match status" value="1"/>
</dbReference>
<dbReference type="GO" id="GO:0046168">
    <property type="term" value="P:glycerol-3-phosphate catabolic process"/>
    <property type="evidence" value="ECO:0007669"/>
    <property type="project" value="InterPro"/>
</dbReference>
<gene>
    <name evidence="13 20" type="primary">gpsA</name>
    <name evidence="20" type="ORF">NSJP_1574</name>
</gene>
<keyword evidence="2 13" id="KW-0444">Lipid biosynthesis</keyword>
<evidence type="ECO:0000256" key="14">
    <source>
        <dbReference type="PIRSR" id="PIRSR000114-1"/>
    </source>
</evidence>
<dbReference type="Proteomes" id="UP000192042">
    <property type="component" value="Chromosome I"/>
</dbReference>
<evidence type="ECO:0000256" key="13">
    <source>
        <dbReference type="HAMAP-Rule" id="MF_00394"/>
    </source>
</evidence>
<evidence type="ECO:0000256" key="1">
    <source>
        <dbReference type="ARBA" id="ARBA00011009"/>
    </source>
</evidence>
<feature type="domain" description="Glycerol-3-phosphate dehydrogenase NAD-dependent N-terminal" evidence="18">
    <location>
        <begin position="6"/>
        <end position="162"/>
    </location>
</feature>
<dbReference type="GO" id="GO:0005829">
    <property type="term" value="C:cytosol"/>
    <property type="evidence" value="ECO:0007669"/>
    <property type="project" value="TreeGrafter"/>
</dbReference>
<feature type="binding site" evidence="13">
    <location>
        <position position="284"/>
    </location>
    <ligand>
        <name>NADPH</name>
        <dbReference type="ChEBI" id="CHEBI:57783"/>
    </ligand>
</feature>
<evidence type="ECO:0000256" key="5">
    <source>
        <dbReference type="ARBA" id="ARBA00023027"/>
    </source>
</evidence>
<accession>A0A1W1I415</accession>
<feature type="binding site" evidence="15">
    <location>
        <begin position="258"/>
        <end position="259"/>
    </location>
    <ligand>
        <name>substrate</name>
    </ligand>
</feature>
<dbReference type="OrthoDB" id="9812273at2"/>
<sequence>MPITRIGVIGAGAWGTALAKHLAEKGLLVRLWAYEREVVESIRASRENRLFLPGVMLPRSLAVTNILGEAVQDCDGLLFAVPSHVARPVLREMAPLLSSGIPVISATKGVEEDSLQLISQIMDDVLPRHMRDRILVLSGPSFAAEVSQGQPTALCLAGRDGELAAAFQAACMTSALRIYADSDLIGVQLGGALKNVMALAAGVVDGLGLGHNTRAALITRGLAEMVRLGTAMGADPRTFYGLSGVGDLVLTCTGTLSRNHTVGVRLGRGEKLETVLSGMQAVAEGVRTARAALGLARRSGVEMPIVQEINAVLFDGKSCRRAVTDLMERGAKPEKGIA</sequence>
<feature type="domain" description="Glycerol-3-phosphate dehydrogenase NAD-dependent C-terminal" evidence="19">
    <location>
        <begin position="183"/>
        <end position="323"/>
    </location>
</feature>
<feature type="binding site" evidence="13">
    <location>
        <position position="259"/>
    </location>
    <ligand>
        <name>sn-glycerol 3-phosphate</name>
        <dbReference type="ChEBI" id="CHEBI:57597"/>
    </ligand>
</feature>
<dbReference type="PANTHER" id="PTHR11728">
    <property type="entry name" value="GLYCEROL-3-PHOSPHATE DEHYDROGENASE"/>
    <property type="match status" value="1"/>
</dbReference>
<dbReference type="InterPro" id="IPR011128">
    <property type="entry name" value="G3P_DH_NAD-dep_N"/>
</dbReference>
<dbReference type="AlphaFoldDB" id="A0A1W1I415"/>
<evidence type="ECO:0000256" key="17">
    <source>
        <dbReference type="RuleBase" id="RU000437"/>
    </source>
</evidence>
<keyword evidence="5 13" id="KW-0520">NAD</keyword>
<evidence type="ECO:0000256" key="4">
    <source>
        <dbReference type="ARBA" id="ARBA00023002"/>
    </source>
</evidence>
<feature type="binding site" evidence="13">
    <location>
        <position position="257"/>
    </location>
    <ligand>
        <name>sn-glycerol 3-phosphate</name>
        <dbReference type="ChEBI" id="CHEBI:57597"/>
    </ligand>
</feature>
<dbReference type="PANTHER" id="PTHR11728:SF1">
    <property type="entry name" value="GLYCEROL-3-PHOSPHATE DEHYDROGENASE [NAD(+)] 2, CHLOROPLASTIC"/>
    <property type="match status" value="1"/>
</dbReference>
<dbReference type="GO" id="GO:0141153">
    <property type="term" value="F:glycerol-3-phosphate dehydrogenase (NADP+) activity"/>
    <property type="evidence" value="ECO:0007669"/>
    <property type="project" value="RHEA"/>
</dbReference>
<dbReference type="InterPro" id="IPR013328">
    <property type="entry name" value="6PGD_dom2"/>
</dbReference>
<dbReference type="UniPathway" id="UPA00940"/>
<keyword evidence="21" id="KW-1185">Reference proteome</keyword>
<evidence type="ECO:0000256" key="11">
    <source>
        <dbReference type="ARBA" id="ARBA00069372"/>
    </source>
</evidence>
<feature type="binding site" evidence="13">
    <location>
        <position position="258"/>
    </location>
    <ligand>
        <name>NADPH</name>
        <dbReference type="ChEBI" id="CHEBI:57783"/>
    </ligand>
</feature>
<evidence type="ECO:0000313" key="21">
    <source>
        <dbReference type="Proteomes" id="UP000192042"/>
    </source>
</evidence>
<feature type="binding site" evidence="13">
    <location>
        <position position="141"/>
    </location>
    <ligand>
        <name>sn-glycerol 3-phosphate</name>
        <dbReference type="ChEBI" id="CHEBI:57597"/>
    </ligand>
</feature>
<dbReference type="Gene3D" id="1.10.1040.10">
    <property type="entry name" value="N-(1-d-carboxylethyl)-l-norvaline Dehydrogenase, domain 2"/>
    <property type="match status" value="1"/>
</dbReference>
<dbReference type="InterPro" id="IPR006109">
    <property type="entry name" value="G3P_DH_NAD-dep_C"/>
</dbReference>
<evidence type="ECO:0000313" key="20">
    <source>
        <dbReference type="EMBL" id="SLM47746.1"/>
    </source>
</evidence>
<feature type="binding site" evidence="16">
    <location>
        <position position="143"/>
    </location>
    <ligand>
        <name>NAD(+)</name>
        <dbReference type="ChEBI" id="CHEBI:57540"/>
    </ligand>
</feature>
<keyword evidence="7 13" id="KW-0594">Phospholipid biosynthesis</keyword>
<feature type="binding site" evidence="15">
    <location>
        <position position="108"/>
    </location>
    <ligand>
        <name>substrate</name>
    </ligand>
</feature>
<feature type="binding site" evidence="13">
    <location>
        <position position="14"/>
    </location>
    <ligand>
        <name>NADPH</name>
        <dbReference type="ChEBI" id="CHEBI:57783"/>
    </ligand>
</feature>
<dbReference type="GO" id="GO:0005975">
    <property type="term" value="P:carbohydrate metabolic process"/>
    <property type="evidence" value="ECO:0007669"/>
    <property type="project" value="InterPro"/>
</dbReference>
<dbReference type="Pfam" id="PF07479">
    <property type="entry name" value="NAD_Gly3P_dh_C"/>
    <property type="match status" value="1"/>
</dbReference>
<dbReference type="InterPro" id="IPR006168">
    <property type="entry name" value="G3P_DH_NAD-dep"/>
</dbReference>
<feature type="binding site" evidence="13">
    <location>
        <position position="139"/>
    </location>
    <ligand>
        <name>sn-glycerol 3-phosphate</name>
        <dbReference type="ChEBI" id="CHEBI:57597"/>
    </ligand>
</feature>
<evidence type="ECO:0000259" key="18">
    <source>
        <dbReference type="Pfam" id="PF01210"/>
    </source>
</evidence>
<feature type="binding site" evidence="13">
    <location>
        <position position="143"/>
    </location>
    <ligand>
        <name>NADPH</name>
        <dbReference type="ChEBI" id="CHEBI:57783"/>
    </ligand>
</feature>
<dbReference type="FunFam" id="1.10.1040.10:FF:000001">
    <property type="entry name" value="Glycerol-3-phosphate dehydrogenase [NAD(P)+]"/>
    <property type="match status" value="1"/>
</dbReference>
<evidence type="ECO:0000256" key="8">
    <source>
        <dbReference type="ARBA" id="ARBA00023264"/>
    </source>
</evidence>
<dbReference type="Pfam" id="PF01210">
    <property type="entry name" value="NAD_Gly3P_dh_N"/>
    <property type="match status" value="1"/>
</dbReference>
<feature type="binding site" evidence="13">
    <location>
        <position position="282"/>
    </location>
    <ligand>
        <name>NADPH</name>
        <dbReference type="ChEBI" id="CHEBI:57783"/>
    </ligand>
</feature>
<evidence type="ECO:0000256" key="16">
    <source>
        <dbReference type="PIRSR" id="PIRSR000114-3"/>
    </source>
</evidence>
<evidence type="ECO:0000256" key="6">
    <source>
        <dbReference type="ARBA" id="ARBA00023098"/>
    </source>
</evidence>
<name>A0A1W1I415_9BACT</name>
<comment type="function">
    <text evidence="13">Catalyzes the reduction of the glycolytic intermediate dihydroxyacetone phosphate (DHAP) to sn-glycerol 3-phosphate (G3P), the key precursor for phospholipid synthesis.</text>
</comment>
<feature type="binding site" evidence="16">
    <location>
        <begin position="10"/>
        <end position="15"/>
    </location>
    <ligand>
        <name>NAD(+)</name>
        <dbReference type="ChEBI" id="CHEBI:57540"/>
    </ligand>
</feature>
<organism evidence="20 21">
    <name type="scientific">Nitrospira japonica</name>
    <dbReference type="NCBI Taxonomy" id="1325564"/>
    <lineage>
        <taxon>Bacteria</taxon>
        <taxon>Pseudomonadati</taxon>
        <taxon>Nitrospirota</taxon>
        <taxon>Nitrospiria</taxon>
        <taxon>Nitrospirales</taxon>
        <taxon>Nitrospiraceae</taxon>
        <taxon>Nitrospira</taxon>
    </lineage>
</organism>
<dbReference type="Gene3D" id="3.40.50.720">
    <property type="entry name" value="NAD(P)-binding Rossmann-like Domain"/>
    <property type="match status" value="1"/>
</dbReference>
<dbReference type="NCBIfam" id="NF000942">
    <property type="entry name" value="PRK00094.1-4"/>
    <property type="match status" value="1"/>
</dbReference>
<dbReference type="EMBL" id="LT828648">
    <property type="protein sequence ID" value="SLM47746.1"/>
    <property type="molecule type" value="Genomic_DNA"/>
</dbReference>
<evidence type="ECO:0000256" key="7">
    <source>
        <dbReference type="ARBA" id="ARBA00023209"/>
    </source>
</evidence>
<keyword evidence="3 13" id="KW-0521">NADP</keyword>
<dbReference type="PRINTS" id="PR00077">
    <property type="entry name" value="GPDHDRGNASE"/>
</dbReference>
<keyword evidence="13" id="KW-0547">Nucleotide-binding</keyword>